<keyword evidence="7 11" id="KW-0653">Protein transport</keyword>
<reference evidence="12" key="1">
    <citation type="submission" date="2021-01" db="EMBL/GenBank/DDBJ databases">
        <authorList>
            <person name="Corre E."/>
            <person name="Pelletier E."/>
            <person name="Niang G."/>
            <person name="Scheremetjew M."/>
            <person name="Finn R."/>
            <person name="Kale V."/>
            <person name="Holt S."/>
            <person name="Cochrane G."/>
            <person name="Meng A."/>
            <person name="Brown T."/>
            <person name="Cohen L."/>
        </authorList>
    </citation>
    <scope>NUCLEOTIDE SEQUENCE</scope>
    <source>
        <strain evidence="12">379</strain>
    </source>
</reference>
<dbReference type="GO" id="GO:0046923">
    <property type="term" value="F:ER retention sequence binding"/>
    <property type="evidence" value="ECO:0007669"/>
    <property type="project" value="InterPro"/>
</dbReference>
<comment type="subcellular location">
    <subcellularLocation>
        <location evidence="1 11">Endoplasmic reticulum membrane</location>
        <topology evidence="1 11">Multi-pass membrane protein</topology>
    </subcellularLocation>
</comment>
<gene>
    <name evidence="12" type="ORF">EHUX00137_LOCUS23457</name>
</gene>
<keyword evidence="3 11" id="KW-0813">Transport</keyword>
<dbReference type="GO" id="GO:0015031">
    <property type="term" value="P:protein transport"/>
    <property type="evidence" value="ECO:0007669"/>
    <property type="project" value="UniProtKB-KW"/>
</dbReference>
<dbReference type="AlphaFoldDB" id="A0A6V2SF73"/>
<keyword evidence="8 11" id="KW-1133">Transmembrane helix</keyword>
<accession>A0A6V2SF73</accession>
<dbReference type="PANTHER" id="PTHR10585">
    <property type="entry name" value="ER LUMEN PROTEIN RETAINING RECEPTOR"/>
    <property type="match status" value="1"/>
</dbReference>
<evidence type="ECO:0000256" key="10">
    <source>
        <dbReference type="ARBA" id="ARBA00023170"/>
    </source>
</evidence>
<proteinExistence type="inferred from homology"/>
<evidence type="ECO:0000256" key="6">
    <source>
        <dbReference type="ARBA" id="ARBA00022892"/>
    </source>
</evidence>
<feature type="transmembrane region" description="Helical" evidence="11">
    <location>
        <begin position="156"/>
        <end position="174"/>
    </location>
</feature>
<evidence type="ECO:0000256" key="11">
    <source>
        <dbReference type="RuleBase" id="RU000634"/>
    </source>
</evidence>
<evidence type="ECO:0000313" key="12">
    <source>
        <dbReference type="EMBL" id="CAE0559246.1"/>
    </source>
</evidence>
<dbReference type="GO" id="GO:0006621">
    <property type="term" value="P:protein retention in ER lumen"/>
    <property type="evidence" value="ECO:0007669"/>
    <property type="project" value="InterPro"/>
</dbReference>
<evidence type="ECO:0000256" key="9">
    <source>
        <dbReference type="ARBA" id="ARBA00023136"/>
    </source>
</evidence>
<evidence type="ECO:0000256" key="1">
    <source>
        <dbReference type="ARBA" id="ARBA00004477"/>
    </source>
</evidence>
<keyword evidence="5 11" id="KW-0256">Endoplasmic reticulum</keyword>
<feature type="transmembrane region" description="Helical" evidence="11">
    <location>
        <begin position="6"/>
        <end position="28"/>
    </location>
</feature>
<dbReference type="Pfam" id="PF00810">
    <property type="entry name" value="ER_lumen_recept"/>
    <property type="match status" value="1"/>
</dbReference>
<sequence length="223" mass="25836">MVAMNVFRLLGDTSHLLSFIVMFWKLFTSKSVAGISLKTQLLYVIVFCFRYLDIFWNFLSIYNTIMKVIFISSSVAVVYVMKFGVPHKDTYSQEDDAFPIAYLVAPAALMGVAFNQDHESPFEMCWAFSIYLEAVAILPQLFMLQKQGGAESLTGHYILLLGLYRLFYILNWIYRYATEPHYMQLIVWISGTVQTALYLDFFYTYMKSKRERGIDAPIEIDSV</sequence>
<comment type="caution">
    <text evidence="11">Lacks conserved residue(s) required for the propagation of feature annotation.</text>
</comment>
<dbReference type="InterPro" id="IPR000133">
    <property type="entry name" value="ER_ret_rcpt"/>
</dbReference>
<evidence type="ECO:0000256" key="7">
    <source>
        <dbReference type="ARBA" id="ARBA00022927"/>
    </source>
</evidence>
<keyword evidence="10 11" id="KW-0675">Receptor</keyword>
<organism evidence="12">
    <name type="scientific">Emiliania huxleyi</name>
    <name type="common">Coccolithophore</name>
    <name type="synonym">Pontosphaera huxleyi</name>
    <dbReference type="NCBI Taxonomy" id="2903"/>
    <lineage>
        <taxon>Eukaryota</taxon>
        <taxon>Haptista</taxon>
        <taxon>Haptophyta</taxon>
        <taxon>Prymnesiophyceae</taxon>
        <taxon>Isochrysidales</taxon>
        <taxon>Noelaerhabdaceae</taxon>
        <taxon>Emiliania</taxon>
    </lineage>
</organism>
<keyword evidence="6" id="KW-0931">ER-Golgi transport</keyword>
<feature type="transmembrane region" description="Helical" evidence="11">
    <location>
        <begin position="126"/>
        <end position="144"/>
    </location>
</feature>
<evidence type="ECO:0000256" key="4">
    <source>
        <dbReference type="ARBA" id="ARBA00022692"/>
    </source>
</evidence>
<dbReference type="PRINTS" id="PR00660">
    <property type="entry name" value="ERLUMENR"/>
</dbReference>
<evidence type="ECO:0000256" key="5">
    <source>
        <dbReference type="ARBA" id="ARBA00022824"/>
    </source>
</evidence>
<evidence type="ECO:0000256" key="8">
    <source>
        <dbReference type="ARBA" id="ARBA00022989"/>
    </source>
</evidence>
<comment type="similarity">
    <text evidence="2 11">Belongs to the ERD2 family.</text>
</comment>
<keyword evidence="9 11" id="KW-0472">Membrane</keyword>
<dbReference type="GO" id="GO:0016192">
    <property type="term" value="P:vesicle-mediated transport"/>
    <property type="evidence" value="ECO:0007669"/>
    <property type="project" value="UniProtKB-KW"/>
</dbReference>
<dbReference type="PROSITE" id="PS00952">
    <property type="entry name" value="ER_LUMEN_RECEPTOR_2"/>
    <property type="match status" value="1"/>
</dbReference>
<evidence type="ECO:0000256" key="2">
    <source>
        <dbReference type="ARBA" id="ARBA00010120"/>
    </source>
</evidence>
<keyword evidence="4 11" id="KW-0812">Transmembrane</keyword>
<dbReference type="EMBL" id="HBIR01030284">
    <property type="protein sequence ID" value="CAE0559246.1"/>
    <property type="molecule type" value="Transcribed_RNA"/>
</dbReference>
<feature type="transmembrane region" description="Helical" evidence="11">
    <location>
        <begin position="65"/>
        <end position="85"/>
    </location>
</feature>
<protein>
    <recommendedName>
        <fullName evidence="11">ER lumen protein-retaining receptor</fullName>
    </recommendedName>
</protein>
<dbReference type="GO" id="GO:0005789">
    <property type="term" value="C:endoplasmic reticulum membrane"/>
    <property type="evidence" value="ECO:0007669"/>
    <property type="project" value="UniProtKB-SubCell"/>
</dbReference>
<dbReference type="PROSITE" id="PS00951">
    <property type="entry name" value="ER_LUMEN_RECEPTOR_1"/>
    <property type="match status" value="1"/>
</dbReference>
<evidence type="ECO:0000256" key="3">
    <source>
        <dbReference type="ARBA" id="ARBA00022448"/>
    </source>
</evidence>
<name>A0A6V2SF73_EMIHU</name>
<feature type="transmembrane region" description="Helical" evidence="11">
    <location>
        <begin position="186"/>
        <end position="205"/>
    </location>
</feature>